<dbReference type="Proteomes" id="UP000307378">
    <property type="component" value="Unassembled WGS sequence"/>
</dbReference>
<keyword evidence="1" id="KW-0732">Signal</keyword>
<feature type="chain" id="PRO_5020329582" evidence="1">
    <location>
        <begin position="23"/>
        <end position="353"/>
    </location>
</feature>
<evidence type="ECO:0000313" key="3">
    <source>
        <dbReference type="Proteomes" id="UP000307378"/>
    </source>
</evidence>
<dbReference type="RefSeq" id="WP_136542681.1">
    <property type="nucleotide sequence ID" value="NZ_STGU01000012.1"/>
</dbReference>
<feature type="signal peptide" evidence="1">
    <location>
        <begin position="1"/>
        <end position="22"/>
    </location>
</feature>
<evidence type="ECO:0000313" key="2">
    <source>
        <dbReference type="EMBL" id="THV32981.1"/>
    </source>
</evidence>
<dbReference type="Gene3D" id="2.60.40.1880">
    <property type="entry name" value="Invasion associated locus B (IalB) protein"/>
    <property type="match status" value="1"/>
</dbReference>
<reference evidence="2 3" key="1">
    <citation type="submission" date="2019-04" db="EMBL/GenBank/DDBJ databases">
        <title>genome sequence of strain W3.</title>
        <authorList>
            <person name="Gao J."/>
            <person name="Sun J."/>
        </authorList>
    </citation>
    <scope>NUCLEOTIDE SEQUENCE [LARGE SCALE GENOMIC DNA]</scope>
    <source>
        <strain evidence="2 3">W3</strain>
    </source>
</reference>
<accession>A0A4S8PRW1</accession>
<comment type="caution">
    <text evidence="2">The sequence shown here is derived from an EMBL/GenBank/DDBJ whole genome shotgun (WGS) entry which is preliminary data.</text>
</comment>
<sequence>MRYLKATLTLVTLLSGALSSQADDGAYKEFKSWQVSCSQTRSCSMRQFLSDNPLSGFELQRSGKPEAPVVLVVSPSDNALIEGEGVAEVTISVDGSEPLVMTGSTVSAEPGTYAFTLNGDFIGDGLIDSLKNGTTATVTMKRGEKTAKADLPLAGAAASLLFIDEYQDRIGHVDAMSAKGDKAPNPPLPVTDLMSIAELPEGIRSHFAEGGDCAETDPAMFNGNALSHAIDENTTIYVTPCGMSGAYNMPYAAYADAYGMIFPLAFPTMVDGAPSATPQAFNLAYDWETKSFSSFFKGRGIGDCGTYSQWRIAEGAMGPQLVLTEETYRDCPEQFSETDEIDPGSWPKTWPVK</sequence>
<proteinExistence type="predicted"/>
<protein>
    <submittedName>
        <fullName evidence="2">DUF1176 domain-containing protein</fullName>
    </submittedName>
</protein>
<organism evidence="2 3">
    <name type="scientific">Rhizobium rosettiformans W3</name>
    <dbReference type="NCBI Taxonomy" id="538378"/>
    <lineage>
        <taxon>Bacteria</taxon>
        <taxon>Pseudomonadati</taxon>
        <taxon>Pseudomonadota</taxon>
        <taxon>Alphaproteobacteria</taxon>
        <taxon>Hyphomicrobiales</taxon>
        <taxon>Rhizobiaceae</taxon>
        <taxon>Rhizobium/Agrobacterium group</taxon>
        <taxon>Rhizobium</taxon>
    </lineage>
</organism>
<dbReference type="AlphaFoldDB" id="A0A4S8PRW1"/>
<gene>
    <name evidence="2" type="ORF">FAA86_19010</name>
</gene>
<name>A0A4S8PRW1_9HYPH</name>
<dbReference type="InterPro" id="IPR009560">
    <property type="entry name" value="DUF1176"/>
</dbReference>
<evidence type="ECO:0000256" key="1">
    <source>
        <dbReference type="SAM" id="SignalP"/>
    </source>
</evidence>
<dbReference type="Pfam" id="PF06674">
    <property type="entry name" value="DUF1176"/>
    <property type="match status" value="1"/>
</dbReference>
<dbReference type="EMBL" id="STGU01000012">
    <property type="protein sequence ID" value="THV32981.1"/>
    <property type="molecule type" value="Genomic_DNA"/>
</dbReference>
<dbReference type="InterPro" id="IPR038696">
    <property type="entry name" value="IalB_sf"/>
</dbReference>